<dbReference type="Gene3D" id="2.40.50.100">
    <property type="match status" value="1"/>
</dbReference>
<dbReference type="Pfam" id="PF25954">
    <property type="entry name" value="Beta-barrel_RND_2"/>
    <property type="match status" value="1"/>
</dbReference>
<organism evidence="5 6">
    <name type="scientific">Nitratireductor thuwali</name>
    <dbReference type="NCBI Taxonomy" id="2267699"/>
    <lineage>
        <taxon>Bacteria</taxon>
        <taxon>Pseudomonadati</taxon>
        <taxon>Pseudomonadota</taxon>
        <taxon>Alphaproteobacteria</taxon>
        <taxon>Hyphomicrobiales</taxon>
        <taxon>Phyllobacteriaceae</taxon>
        <taxon>Nitratireductor</taxon>
    </lineage>
</organism>
<dbReference type="Proteomes" id="UP001342418">
    <property type="component" value="Chromosome"/>
</dbReference>
<keyword evidence="2" id="KW-0175">Coiled coil</keyword>
<dbReference type="EMBL" id="CP030941">
    <property type="protein sequence ID" value="UUP16451.1"/>
    <property type="molecule type" value="Genomic_DNA"/>
</dbReference>
<proteinExistence type="inferred from homology"/>
<keyword evidence="6" id="KW-1185">Reference proteome</keyword>
<dbReference type="SUPFAM" id="SSF111369">
    <property type="entry name" value="HlyD-like secretion proteins"/>
    <property type="match status" value="1"/>
</dbReference>
<gene>
    <name evidence="5" type="primary">czcB</name>
    <name evidence="5" type="ORF">NTH_00898</name>
</gene>
<dbReference type="PANTHER" id="PTHR30469:SF15">
    <property type="entry name" value="HLYD FAMILY OF SECRETION PROTEINS"/>
    <property type="match status" value="1"/>
</dbReference>
<feature type="domain" description="CusB-like beta-barrel" evidence="3">
    <location>
        <begin position="226"/>
        <end position="292"/>
    </location>
</feature>
<accession>A0ABY5MKP5</accession>
<evidence type="ECO:0000259" key="4">
    <source>
        <dbReference type="Pfam" id="PF25973"/>
    </source>
</evidence>
<dbReference type="Pfam" id="PF25973">
    <property type="entry name" value="BSH_CzcB"/>
    <property type="match status" value="1"/>
</dbReference>
<dbReference type="Gene3D" id="1.10.287.470">
    <property type="entry name" value="Helix hairpin bin"/>
    <property type="match status" value="1"/>
</dbReference>
<feature type="domain" description="CzcB-like barrel-sandwich hybrid" evidence="4">
    <location>
        <begin position="76"/>
        <end position="216"/>
    </location>
</feature>
<dbReference type="InterPro" id="IPR058647">
    <property type="entry name" value="BSH_CzcB-like"/>
</dbReference>
<evidence type="ECO:0000256" key="1">
    <source>
        <dbReference type="ARBA" id="ARBA00009477"/>
    </source>
</evidence>
<sequence length="375" mass="39715">MGPKWPKRLGIAAVLATAAVGTVIYGAGGRTPEPVEAGTLAPQYRELAQIEVATVEPRAMSERVRVSGELRPVNRAVVTAKVSGTVLEVNARPGQAIKSGDVLARLETEDLQSALVQQESNLEAARAQLTLAEQTLKKTKRLAERGYATTAALEKAQSDVAAARANVQGLSAQSETARTALRDAVLVAPFNGVVASRSIEPGETVAANTELMTVVDASVLEAEVLVSTRDITRLEVDQMAKLQVDGLEDTTILGTVDRINPVANAGTRFVPVFIRLENTEGRLWGGMFATGSILVRQEENVLAIPQAALRNDEEGQHVLKITNGKLVRQPVELGPIWSGGRFVEITSGIVAGDIIVSAPLPELQADMPVTISTAG</sequence>
<evidence type="ECO:0000313" key="5">
    <source>
        <dbReference type="EMBL" id="UUP16451.1"/>
    </source>
</evidence>
<dbReference type="InterPro" id="IPR058792">
    <property type="entry name" value="Beta-barrel_RND_2"/>
</dbReference>
<dbReference type="Gene3D" id="2.40.420.20">
    <property type="match status" value="1"/>
</dbReference>
<comment type="similarity">
    <text evidence="1">Belongs to the membrane fusion protein (MFP) (TC 8.A.1) family.</text>
</comment>
<evidence type="ECO:0000256" key="2">
    <source>
        <dbReference type="SAM" id="Coils"/>
    </source>
</evidence>
<dbReference type="PANTHER" id="PTHR30469">
    <property type="entry name" value="MULTIDRUG RESISTANCE PROTEIN MDTA"/>
    <property type="match status" value="1"/>
</dbReference>
<dbReference type="Gene3D" id="2.40.30.170">
    <property type="match status" value="1"/>
</dbReference>
<reference evidence="5 6" key="1">
    <citation type="submission" date="2018-07" db="EMBL/GenBank/DDBJ databases">
        <title>Genome sequence of Nitratireductor thuwali#1536.</title>
        <authorList>
            <person name="Michoud G."/>
            <person name="Merlino G."/>
            <person name="Sefrji F.O."/>
            <person name="Daffonchio D."/>
        </authorList>
    </citation>
    <scope>NUCLEOTIDE SEQUENCE [LARGE SCALE GENOMIC DNA]</scope>
    <source>
        <strain evidence="6">Nit1536</strain>
    </source>
</reference>
<protein>
    <submittedName>
        <fullName evidence="5">Cobalt-zinc-cadmium resistance protein CzcB</fullName>
    </submittedName>
</protein>
<name>A0ABY5MKP5_9HYPH</name>
<evidence type="ECO:0000313" key="6">
    <source>
        <dbReference type="Proteomes" id="UP001342418"/>
    </source>
</evidence>
<dbReference type="InterPro" id="IPR006143">
    <property type="entry name" value="RND_pump_MFP"/>
</dbReference>
<dbReference type="NCBIfam" id="TIGR01730">
    <property type="entry name" value="RND_mfp"/>
    <property type="match status" value="1"/>
</dbReference>
<feature type="coiled-coil region" evidence="2">
    <location>
        <begin position="108"/>
        <end position="173"/>
    </location>
</feature>
<evidence type="ECO:0000259" key="3">
    <source>
        <dbReference type="Pfam" id="PF25954"/>
    </source>
</evidence>
<dbReference type="RefSeq" id="WP_338528870.1">
    <property type="nucleotide sequence ID" value="NZ_CP030941.1"/>
</dbReference>